<evidence type="ECO:0000256" key="1">
    <source>
        <dbReference type="ARBA" id="ARBA00004496"/>
    </source>
</evidence>
<comment type="caution">
    <text evidence="9">The sequence shown here is derived from an EMBL/GenBank/DDBJ whole genome shotgun (WGS) entry which is preliminary data.</text>
</comment>
<comment type="subunit">
    <text evidence="3">Homotetramer.</text>
</comment>
<gene>
    <name evidence="9" type="ORF">PFISCL1PPCAC_20209</name>
</gene>
<keyword evidence="10" id="KW-1185">Reference proteome</keyword>
<dbReference type="Gene3D" id="3.40.50.720">
    <property type="entry name" value="NAD(P)-binding Rossmann-like Domain"/>
    <property type="match status" value="1"/>
</dbReference>
<dbReference type="SUPFAM" id="SSF50129">
    <property type="entry name" value="GroES-like"/>
    <property type="match status" value="1"/>
</dbReference>
<name>A0AAV5WAQ7_9BILA</name>
<feature type="domain" description="Enoyl reductase (ER)" evidence="8">
    <location>
        <begin position="26"/>
        <end position="331"/>
    </location>
</feature>
<keyword evidence="7" id="KW-0007">Acetylation</keyword>
<evidence type="ECO:0000256" key="2">
    <source>
        <dbReference type="ARBA" id="ARBA00010371"/>
    </source>
</evidence>
<evidence type="ECO:0000256" key="6">
    <source>
        <dbReference type="ARBA" id="ARBA00022884"/>
    </source>
</evidence>
<comment type="subcellular location">
    <subcellularLocation>
        <location evidence="1">Cytoplasm</location>
    </subcellularLocation>
</comment>
<dbReference type="InterPro" id="IPR013154">
    <property type="entry name" value="ADH-like_N"/>
</dbReference>
<evidence type="ECO:0000256" key="4">
    <source>
        <dbReference type="ARBA" id="ARBA00022490"/>
    </source>
</evidence>
<dbReference type="PANTHER" id="PTHR44154:SF1">
    <property type="entry name" value="QUINONE OXIDOREDUCTASE"/>
    <property type="match status" value="1"/>
</dbReference>
<dbReference type="EMBL" id="BTSY01000005">
    <property type="protein sequence ID" value="GMT28912.1"/>
    <property type="molecule type" value="Genomic_DNA"/>
</dbReference>
<dbReference type="GO" id="GO:0008270">
    <property type="term" value="F:zinc ion binding"/>
    <property type="evidence" value="ECO:0007669"/>
    <property type="project" value="InterPro"/>
</dbReference>
<dbReference type="CDD" id="cd08253">
    <property type="entry name" value="zeta_crystallin"/>
    <property type="match status" value="1"/>
</dbReference>
<accession>A0AAV5WAQ7</accession>
<keyword evidence="6" id="KW-0694">RNA-binding</keyword>
<dbReference type="GO" id="GO:0003960">
    <property type="term" value="F:quinone reductase (NADPH) activity"/>
    <property type="evidence" value="ECO:0007669"/>
    <property type="project" value="TreeGrafter"/>
</dbReference>
<comment type="similarity">
    <text evidence="2">Belongs to the zinc-containing alcohol dehydrogenase family. Quinone oxidoreductase subfamily.</text>
</comment>
<dbReference type="InterPro" id="IPR051603">
    <property type="entry name" value="Zinc-ADH_QOR/CCCR"/>
</dbReference>
<dbReference type="GO" id="GO:0005829">
    <property type="term" value="C:cytosol"/>
    <property type="evidence" value="ECO:0007669"/>
    <property type="project" value="TreeGrafter"/>
</dbReference>
<dbReference type="SMART" id="SM00829">
    <property type="entry name" value="PKS_ER"/>
    <property type="match status" value="1"/>
</dbReference>
<dbReference type="GO" id="GO:0003730">
    <property type="term" value="F:mRNA 3'-UTR binding"/>
    <property type="evidence" value="ECO:0007669"/>
    <property type="project" value="TreeGrafter"/>
</dbReference>
<dbReference type="PROSITE" id="PS01162">
    <property type="entry name" value="QOR_ZETA_CRYSTAL"/>
    <property type="match status" value="1"/>
</dbReference>
<dbReference type="InterPro" id="IPR036291">
    <property type="entry name" value="NAD(P)-bd_dom_sf"/>
</dbReference>
<dbReference type="PANTHER" id="PTHR44154">
    <property type="entry name" value="QUINONE OXIDOREDUCTASE"/>
    <property type="match status" value="1"/>
</dbReference>
<dbReference type="Proteomes" id="UP001432322">
    <property type="component" value="Unassembled WGS sequence"/>
</dbReference>
<dbReference type="SUPFAM" id="SSF51735">
    <property type="entry name" value="NAD(P)-binding Rossmann-fold domains"/>
    <property type="match status" value="1"/>
</dbReference>
<proteinExistence type="inferred from homology"/>
<keyword evidence="4" id="KW-0963">Cytoplasm</keyword>
<evidence type="ECO:0000313" key="10">
    <source>
        <dbReference type="Proteomes" id="UP001432322"/>
    </source>
</evidence>
<dbReference type="Pfam" id="PF08240">
    <property type="entry name" value="ADH_N"/>
    <property type="match status" value="1"/>
</dbReference>
<organism evidence="9 10">
    <name type="scientific">Pristionchus fissidentatus</name>
    <dbReference type="NCBI Taxonomy" id="1538716"/>
    <lineage>
        <taxon>Eukaryota</taxon>
        <taxon>Metazoa</taxon>
        <taxon>Ecdysozoa</taxon>
        <taxon>Nematoda</taxon>
        <taxon>Chromadorea</taxon>
        <taxon>Rhabditida</taxon>
        <taxon>Rhabditina</taxon>
        <taxon>Diplogasteromorpha</taxon>
        <taxon>Diplogasteroidea</taxon>
        <taxon>Neodiplogasteridae</taxon>
        <taxon>Pristionchus</taxon>
    </lineage>
</organism>
<dbReference type="Gene3D" id="3.90.180.10">
    <property type="entry name" value="Medium-chain alcohol dehydrogenases, catalytic domain"/>
    <property type="match status" value="1"/>
</dbReference>
<evidence type="ECO:0000256" key="3">
    <source>
        <dbReference type="ARBA" id="ARBA00011881"/>
    </source>
</evidence>
<reference evidence="9" key="1">
    <citation type="submission" date="2023-10" db="EMBL/GenBank/DDBJ databases">
        <title>Genome assembly of Pristionchus species.</title>
        <authorList>
            <person name="Yoshida K."/>
            <person name="Sommer R.J."/>
        </authorList>
    </citation>
    <scope>NUCLEOTIDE SEQUENCE</scope>
    <source>
        <strain evidence="9">RS5133</strain>
    </source>
</reference>
<dbReference type="InterPro" id="IPR013149">
    <property type="entry name" value="ADH-like_C"/>
</dbReference>
<dbReference type="Pfam" id="PF00107">
    <property type="entry name" value="ADH_zinc_N"/>
    <property type="match status" value="1"/>
</dbReference>
<dbReference type="AlphaFoldDB" id="A0AAV5WAQ7"/>
<evidence type="ECO:0000313" key="9">
    <source>
        <dbReference type="EMBL" id="GMT28912.1"/>
    </source>
</evidence>
<protein>
    <recommendedName>
        <fullName evidence="8">Enoyl reductase (ER) domain-containing protein</fullName>
    </recommendedName>
</protein>
<evidence type="ECO:0000259" key="8">
    <source>
        <dbReference type="SMART" id="SM00829"/>
    </source>
</evidence>
<dbReference type="InterPro" id="IPR020843">
    <property type="entry name" value="ER"/>
</dbReference>
<keyword evidence="5" id="KW-0521">NADP</keyword>
<dbReference type="InterPro" id="IPR011032">
    <property type="entry name" value="GroES-like_sf"/>
</dbReference>
<evidence type="ECO:0000256" key="5">
    <source>
        <dbReference type="ARBA" id="ARBA00022857"/>
    </source>
</evidence>
<evidence type="ECO:0000256" key="7">
    <source>
        <dbReference type="ARBA" id="ARBA00022990"/>
    </source>
</evidence>
<dbReference type="InterPro" id="IPR002364">
    <property type="entry name" value="Quin_OxRdtase/zeta-crystal_CS"/>
</dbReference>
<sequence length="346" mass="37204">MLTRSILSFTHRSMATMRGAAVAVFGGPENIQVKDDLPVPTISQPNEVLIEVYTAGINPVDTYIRSGNYAVLPSLPYIPGRDGCGVVKEIGTGVKHVNIGDRVWFLATKSGATAEITVSSKVFPLPQALTWLEGACLGVPYLTAHRALFTKGLLKESDRVLIHGASGGVGLAACQLARHSGAALVVGTAGSIEGKTAVDRNGAHKSVCHAESDYMKQLKEIAPNGFDLIIEMAAHLNLSSDLNLLSPGGRIGIVGSRGDISISPRALMQKESSMYGVTLAGATMDEMYECSSMMLDMFTSTPYRPQWRQVYGIEELHKGHSDIIDPNMTALGKRIAILRDFDYQKQ</sequence>
<dbReference type="GO" id="GO:0070402">
    <property type="term" value="F:NADPH binding"/>
    <property type="evidence" value="ECO:0007669"/>
    <property type="project" value="TreeGrafter"/>
</dbReference>
<dbReference type="FunFam" id="3.40.50.720:FF:000244">
    <property type="entry name" value="quinone oxidoreductase"/>
    <property type="match status" value="1"/>
</dbReference>